<feature type="compositionally biased region" description="Basic and acidic residues" evidence="1">
    <location>
        <begin position="42"/>
        <end position="62"/>
    </location>
</feature>
<name>A0AA40FN86_9HYME</name>
<sequence length="120" mass="13601">MVKSMKVARQEATSREERETETKKNNRSKSSKVKISDTSVEQNREGTRDYADMGENEREGSGKRGRIVAVVDEYDPQIEDLNEDLVPLDFYCLVIKQESTLAVETHPNIAELEGLPPEDT</sequence>
<gene>
    <name evidence="2" type="ORF">K0M31_009519</name>
</gene>
<comment type="caution">
    <text evidence="2">The sequence shown here is derived from an EMBL/GenBank/DDBJ whole genome shotgun (WGS) entry which is preliminary data.</text>
</comment>
<organism evidence="2 3">
    <name type="scientific">Melipona bicolor</name>
    <dbReference type="NCBI Taxonomy" id="60889"/>
    <lineage>
        <taxon>Eukaryota</taxon>
        <taxon>Metazoa</taxon>
        <taxon>Ecdysozoa</taxon>
        <taxon>Arthropoda</taxon>
        <taxon>Hexapoda</taxon>
        <taxon>Insecta</taxon>
        <taxon>Pterygota</taxon>
        <taxon>Neoptera</taxon>
        <taxon>Endopterygota</taxon>
        <taxon>Hymenoptera</taxon>
        <taxon>Apocrita</taxon>
        <taxon>Aculeata</taxon>
        <taxon>Apoidea</taxon>
        <taxon>Anthophila</taxon>
        <taxon>Apidae</taxon>
        <taxon>Melipona</taxon>
    </lineage>
</organism>
<protein>
    <submittedName>
        <fullName evidence="2">Uncharacterized protein</fullName>
    </submittedName>
</protein>
<evidence type="ECO:0000256" key="1">
    <source>
        <dbReference type="SAM" id="MobiDB-lite"/>
    </source>
</evidence>
<accession>A0AA40FN86</accession>
<feature type="region of interest" description="Disordered" evidence="1">
    <location>
        <begin position="1"/>
        <end position="64"/>
    </location>
</feature>
<feature type="compositionally biased region" description="Basic and acidic residues" evidence="1">
    <location>
        <begin position="8"/>
        <end position="24"/>
    </location>
</feature>
<evidence type="ECO:0000313" key="3">
    <source>
        <dbReference type="Proteomes" id="UP001177670"/>
    </source>
</evidence>
<keyword evidence="3" id="KW-1185">Reference proteome</keyword>
<dbReference type="AlphaFoldDB" id="A0AA40FN86"/>
<dbReference type="Proteomes" id="UP001177670">
    <property type="component" value="Unassembled WGS sequence"/>
</dbReference>
<reference evidence="2" key="1">
    <citation type="submission" date="2021-10" db="EMBL/GenBank/DDBJ databases">
        <title>Melipona bicolor Genome sequencing and assembly.</title>
        <authorList>
            <person name="Araujo N.S."/>
            <person name="Arias M.C."/>
        </authorList>
    </citation>
    <scope>NUCLEOTIDE SEQUENCE</scope>
    <source>
        <strain evidence="2">USP_2M_L1-L4_2017</strain>
        <tissue evidence="2">Whole body</tissue>
    </source>
</reference>
<evidence type="ECO:0000313" key="2">
    <source>
        <dbReference type="EMBL" id="KAK1122296.1"/>
    </source>
</evidence>
<proteinExistence type="predicted"/>
<dbReference type="EMBL" id="JAHYIQ010000023">
    <property type="protein sequence ID" value="KAK1122296.1"/>
    <property type="molecule type" value="Genomic_DNA"/>
</dbReference>